<dbReference type="Proteomes" id="UP001216907">
    <property type="component" value="Unassembled WGS sequence"/>
</dbReference>
<dbReference type="EMBL" id="JARRAG010000002">
    <property type="protein sequence ID" value="MDG3006592.1"/>
    <property type="molecule type" value="Genomic_DNA"/>
</dbReference>
<feature type="region of interest" description="Disordered" evidence="1">
    <location>
        <begin position="93"/>
        <end position="120"/>
    </location>
</feature>
<dbReference type="RefSeq" id="WP_277862888.1">
    <property type="nucleotide sequence ID" value="NZ_JARRAG010000002.1"/>
</dbReference>
<sequence>MSDHDHEHVHDENCDHDHDDDMVEIVYMAREDVLEKLGISSEEFAEALDKAIDGLEQLAMRDDVTDEEIPAMEDLAMTIKGQEYRLGDLAEISFEGDDDEDDEEEMEDEEAEGIEEVQED</sequence>
<protein>
    <submittedName>
        <fullName evidence="2">Uncharacterized protein</fullName>
    </submittedName>
</protein>
<organism evidence="2 3">
    <name type="scientific">Paludisphaera mucosa</name>
    <dbReference type="NCBI Taxonomy" id="3030827"/>
    <lineage>
        <taxon>Bacteria</taxon>
        <taxon>Pseudomonadati</taxon>
        <taxon>Planctomycetota</taxon>
        <taxon>Planctomycetia</taxon>
        <taxon>Isosphaerales</taxon>
        <taxon>Isosphaeraceae</taxon>
        <taxon>Paludisphaera</taxon>
    </lineage>
</organism>
<comment type="caution">
    <text evidence="2">The sequence shown here is derived from an EMBL/GenBank/DDBJ whole genome shotgun (WGS) entry which is preliminary data.</text>
</comment>
<accession>A0ABT6FGA2</accession>
<keyword evidence="3" id="KW-1185">Reference proteome</keyword>
<evidence type="ECO:0000313" key="2">
    <source>
        <dbReference type="EMBL" id="MDG3006592.1"/>
    </source>
</evidence>
<evidence type="ECO:0000313" key="3">
    <source>
        <dbReference type="Proteomes" id="UP001216907"/>
    </source>
</evidence>
<name>A0ABT6FGA2_9BACT</name>
<evidence type="ECO:0000256" key="1">
    <source>
        <dbReference type="SAM" id="MobiDB-lite"/>
    </source>
</evidence>
<reference evidence="2 3" key="1">
    <citation type="submission" date="2023-03" db="EMBL/GenBank/DDBJ databases">
        <title>Paludisphaera mucosa sp. nov. a novel planctomycete from northern fen.</title>
        <authorList>
            <person name="Ivanova A."/>
        </authorList>
    </citation>
    <scope>NUCLEOTIDE SEQUENCE [LARGE SCALE GENOMIC DNA]</scope>
    <source>
        <strain evidence="2 3">Pla2</strain>
    </source>
</reference>
<feature type="compositionally biased region" description="Acidic residues" evidence="1">
    <location>
        <begin position="94"/>
        <end position="120"/>
    </location>
</feature>
<proteinExistence type="predicted"/>
<gene>
    <name evidence="2" type="ORF">PZE19_22705</name>
</gene>